<dbReference type="GO" id="GO:0051539">
    <property type="term" value="F:4 iron, 4 sulfur cluster binding"/>
    <property type="evidence" value="ECO:0007669"/>
    <property type="project" value="UniProtKB-KW"/>
</dbReference>
<dbReference type="PANTHER" id="PTHR24960:SF76">
    <property type="entry name" value="4FE-4S FERREDOXIN-TYPE DOMAIN-CONTAINING PROTEIN"/>
    <property type="match status" value="1"/>
</dbReference>
<keyword evidence="5" id="KW-0408">Iron</keyword>
<keyword evidence="9" id="KW-1185">Reference proteome</keyword>
<dbReference type="SUPFAM" id="SSF54862">
    <property type="entry name" value="4Fe-4S ferredoxins"/>
    <property type="match status" value="1"/>
</dbReference>
<gene>
    <name evidence="8" type="ORF">NSA47_00855</name>
</gene>
<dbReference type="PANTHER" id="PTHR24960">
    <property type="entry name" value="PHOTOSYSTEM I IRON-SULFUR CENTER-RELATED"/>
    <property type="match status" value="1"/>
</dbReference>
<dbReference type="Gene3D" id="3.30.70.20">
    <property type="match status" value="1"/>
</dbReference>
<dbReference type="Pfam" id="PF13237">
    <property type="entry name" value="Fer4_10"/>
    <property type="match status" value="1"/>
</dbReference>
<dbReference type="EMBL" id="JANKAS010000001">
    <property type="protein sequence ID" value="MCR1897539.1"/>
    <property type="molecule type" value="Genomic_DNA"/>
</dbReference>
<protein>
    <recommendedName>
        <fullName evidence="2">Ferredoxin</fullName>
    </recommendedName>
</protein>
<feature type="domain" description="4Fe-4S ferredoxin-type" evidence="7">
    <location>
        <begin position="311"/>
        <end position="340"/>
    </location>
</feature>
<comment type="function">
    <text evidence="1">Ferredoxins are iron-sulfur proteins that transfer electrons in a wide variety of metabolic reactions.</text>
</comment>
<keyword evidence="3" id="KW-0004">4Fe-4S</keyword>
<dbReference type="InterPro" id="IPR017900">
    <property type="entry name" value="4Fe4S_Fe_S_CS"/>
</dbReference>
<dbReference type="GO" id="GO:0046872">
    <property type="term" value="F:metal ion binding"/>
    <property type="evidence" value="ECO:0007669"/>
    <property type="project" value="UniProtKB-KW"/>
</dbReference>
<evidence type="ECO:0000256" key="4">
    <source>
        <dbReference type="ARBA" id="ARBA00022723"/>
    </source>
</evidence>
<comment type="caution">
    <text evidence="8">The sequence shown here is derived from an EMBL/GenBank/DDBJ whole genome shotgun (WGS) entry which is preliminary data.</text>
</comment>
<evidence type="ECO:0000256" key="2">
    <source>
        <dbReference type="ARBA" id="ARBA00013529"/>
    </source>
</evidence>
<dbReference type="InterPro" id="IPR017896">
    <property type="entry name" value="4Fe4S_Fe-S-bd"/>
</dbReference>
<dbReference type="PROSITE" id="PS00198">
    <property type="entry name" value="4FE4S_FER_1"/>
    <property type="match status" value="1"/>
</dbReference>
<dbReference type="Pfam" id="PF04015">
    <property type="entry name" value="DUF362"/>
    <property type="match status" value="1"/>
</dbReference>
<dbReference type="PROSITE" id="PS51379">
    <property type="entry name" value="4FE4S_FER_2"/>
    <property type="match status" value="2"/>
</dbReference>
<keyword evidence="6" id="KW-0411">Iron-sulfur</keyword>
<evidence type="ECO:0000313" key="9">
    <source>
        <dbReference type="Proteomes" id="UP001205748"/>
    </source>
</evidence>
<sequence>MGKVCVFQCLDYEYSSVKKVIYDCLDNSAMSKKLFRGAKVLIKANLLMKKRPEDAVTTNPMVIQTIAEYLIERGCTAIIGDSPAGPFTVHALREIYRACGMELAAQNSGGQLNYDVGYSEVTSEGALRLKRFDLINIVSECDFVISAAKLKTHGMMTYTGAVKNLFGVIPGLTKANYHFKLMDKDNFGHHLIDIAEYVKPDYSIIDAIDCMEGNGPSSGIKRHVGLILGGDNPYETDVVAADIASIDERLIPTLYLARERNLLDQEIEFVGDDYKQMAIPPFLLPDSTEVTFLPKTMPKWWKEFLIRKLKAKPKFIHEKCISCGHCIRNCPTKIITMNENNKPIMDLKKCISCFCCHEVCPDHAIEIKKPLLSRILK</sequence>
<evidence type="ECO:0000256" key="1">
    <source>
        <dbReference type="ARBA" id="ARBA00003532"/>
    </source>
</evidence>
<dbReference type="Proteomes" id="UP001205748">
    <property type="component" value="Unassembled WGS sequence"/>
</dbReference>
<keyword evidence="4" id="KW-0479">Metal-binding</keyword>
<evidence type="ECO:0000256" key="6">
    <source>
        <dbReference type="ARBA" id="ARBA00023014"/>
    </source>
</evidence>
<evidence type="ECO:0000259" key="7">
    <source>
        <dbReference type="PROSITE" id="PS51379"/>
    </source>
</evidence>
<dbReference type="InterPro" id="IPR050157">
    <property type="entry name" value="PSI_iron-sulfur_center"/>
</dbReference>
<dbReference type="RefSeq" id="WP_257528942.1">
    <property type="nucleotide sequence ID" value="NZ_JANKAS010000001.1"/>
</dbReference>
<name>A0AAE3L1V0_9FIRM</name>
<organism evidence="8 9">
    <name type="scientific">Irregularibacter muris</name>
    <dbReference type="NCBI Taxonomy" id="1796619"/>
    <lineage>
        <taxon>Bacteria</taxon>
        <taxon>Bacillati</taxon>
        <taxon>Bacillota</taxon>
        <taxon>Clostridia</taxon>
        <taxon>Eubacteriales</taxon>
        <taxon>Eubacteriaceae</taxon>
        <taxon>Irregularibacter</taxon>
    </lineage>
</organism>
<evidence type="ECO:0000256" key="5">
    <source>
        <dbReference type="ARBA" id="ARBA00023004"/>
    </source>
</evidence>
<dbReference type="AlphaFoldDB" id="A0AAE3L1V0"/>
<accession>A0AAE3L1V0</accession>
<dbReference type="InterPro" id="IPR007160">
    <property type="entry name" value="DUF362"/>
</dbReference>
<reference evidence="8" key="1">
    <citation type="submission" date="2022-07" db="EMBL/GenBank/DDBJ databases">
        <title>Enhanced cultured diversity of the mouse gut microbiota enables custom-made synthetic communities.</title>
        <authorList>
            <person name="Afrizal A."/>
        </authorList>
    </citation>
    <scope>NUCLEOTIDE SEQUENCE</scope>
    <source>
        <strain evidence="8">DSM 28593</strain>
    </source>
</reference>
<evidence type="ECO:0000256" key="3">
    <source>
        <dbReference type="ARBA" id="ARBA00022485"/>
    </source>
</evidence>
<proteinExistence type="predicted"/>
<evidence type="ECO:0000313" key="8">
    <source>
        <dbReference type="EMBL" id="MCR1897539.1"/>
    </source>
</evidence>
<feature type="domain" description="4Fe-4S ferredoxin-type" evidence="7">
    <location>
        <begin position="341"/>
        <end position="370"/>
    </location>
</feature>